<dbReference type="Pfam" id="PF00872">
    <property type="entry name" value="Transposase_mut"/>
    <property type="match status" value="1"/>
</dbReference>
<comment type="function">
    <text evidence="1 6">Required for the transposition of the insertion element.</text>
</comment>
<evidence type="ECO:0000256" key="2">
    <source>
        <dbReference type="ARBA" id="ARBA00010961"/>
    </source>
</evidence>
<keyword evidence="4 6" id="KW-0238">DNA-binding</keyword>
<name>A0ABQ0HPN1_GORRU</name>
<gene>
    <name evidence="8" type="ORF">GORBP_036_00060</name>
</gene>
<dbReference type="PANTHER" id="PTHR33217">
    <property type="entry name" value="TRANSPOSASE FOR INSERTION SEQUENCE ELEMENT IS1081"/>
    <property type="match status" value="1"/>
</dbReference>
<reference evidence="8 9" key="1">
    <citation type="submission" date="2012-08" db="EMBL/GenBank/DDBJ databases">
        <title>Whole genome shotgun sequence of Gordonia rubripertincta NBRC 101908.</title>
        <authorList>
            <person name="Takarada H."/>
            <person name="Hosoyama A."/>
            <person name="Tsuchikane K."/>
            <person name="Katsumata H."/>
            <person name="Baba S."/>
            <person name="Ohji S."/>
            <person name="Yamazaki S."/>
            <person name="Fujita N."/>
        </authorList>
    </citation>
    <scope>NUCLEOTIDE SEQUENCE [LARGE SCALE GENOMIC DNA]</scope>
    <source>
        <strain evidence="8 9">NBRC 101908</strain>
    </source>
</reference>
<keyword evidence="9" id="KW-1185">Reference proteome</keyword>
<feature type="compositionally biased region" description="Low complexity" evidence="7">
    <location>
        <begin position="289"/>
        <end position="301"/>
    </location>
</feature>
<accession>A0ABQ0HPN1</accession>
<feature type="compositionally biased region" description="Acidic residues" evidence="7">
    <location>
        <begin position="1"/>
        <end position="10"/>
    </location>
</feature>
<evidence type="ECO:0000256" key="1">
    <source>
        <dbReference type="ARBA" id="ARBA00002190"/>
    </source>
</evidence>
<dbReference type="PANTHER" id="PTHR33217:SF8">
    <property type="entry name" value="MUTATOR FAMILY TRANSPOSASE"/>
    <property type="match status" value="1"/>
</dbReference>
<evidence type="ECO:0000256" key="7">
    <source>
        <dbReference type="SAM" id="MobiDB-lite"/>
    </source>
</evidence>
<organism evidence="8 9">
    <name type="scientific">Gordonia rubripertincta NBRC 101908</name>
    <dbReference type="NCBI Taxonomy" id="1077975"/>
    <lineage>
        <taxon>Bacteria</taxon>
        <taxon>Bacillati</taxon>
        <taxon>Actinomycetota</taxon>
        <taxon>Actinomycetes</taxon>
        <taxon>Mycobacteriales</taxon>
        <taxon>Gordoniaceae</taxon>
        <taxon>Gordonia</taxon>
    </lineage>
</organism>
<keyword evidence="5 6" id="KW-0233">DNA recombination</keyword>
<comment type="caution">
    <text evidence="8">The sequence shown here is derived from an EMBL/GenBank/DDBJ whole genome shotgun (WGS) entry which is preliminary data.</text>
</comment>
<feature type="region of interest" description="Disordered" evidence="7">
    <location>
        <begin position="282"/>
        <end position="301"/>
    </location>
</feature>
<evidence type="ECO:0000256" key="4">
    <source>
        <dbReference type="ARBA" id="ARBA00023125"/>
    </source>
</evidence>
<proteinExistence type="inferred from homology"/>
<evidence type="ECO:0000256" key="5">
    <source>
        <dbReference type="ARBA" id="ARBA00023172"/>
    </source>
</evidence>
<feature type="compositionally biased region" description="Basic and acidic residues" evidence="7">
    <location>
        <begin position="11"/>
        <end position="23"/>
    </location>
</feature>
<dbReference type="InterPro" id="IPR001207">
    <property type="entry name" value="Transposase_mutator"/>
</dbReference>
<evidence type="ECO:0000313" key="8">
    <source>
        <dbReference type="EMBL" id="GAB84227.1"/>
    </source>
</evidence>
<sequence length="301" mass="32713">MLETALDEEMSEHLGYDKHDQRGRGSGNSRNGSRSKNVLTDACGQVEIDVPRDRAGTFEPQIVKKRQRRLTDVDEVVLSLYARGLTTGEISAHFADIYGAAVSKDTISRITDRVLEEMATWHARPLERVYAAVFIDAIHVRIRDGQVGPRPIYAAIGVDLAGQRDVLGMWAGEGDGESAKYWLAVLTELKNRGVADIFFLVCDGLKGLPQSVGAVFPDTVVQTCVIHLIRGTFRYSGRQHRDAIAKSITPIYTAPTAAAAAAALDAFDAEWGTGTRQLSGCGATHGKNSYRSSTTTSRSTT</sequence>
<protein>
    <recommendedName>
        <fullName evidence="6">Mutator family transposase</fullName>
    </recommendedName>
</protein>
<dbReference type="EMBL" id="BAHB01000036">
    <property type="protein sequence ID" value="GAB84227.1"/>
    <property type="molecule type" value="Genomic_DNA"/>
</dbReference>
<evidence type="ECO:0000256" key="3">
    <source>
        <dbReference type="ARBA" id="ARBA00022578"/>
    </source>
</evidence>
<dbReference type="Proteomes" id="UP000010744">
    <property type="component" value="Unassembled WGS sequence"/>
</dbReference>
<keyword evidence="6" id="KW-0814">Transposable element</keyword>
<dbReference type="NCBIfam" id="NF033543">
    <property type="entry name" value="transpos_IS256"/>
    <property type="match status" value="1"/>
</dbReference>
<keyword evidence="3 6" id="KW-0815">Transposition</keyword>
<dbReference type="PROSITE" id="PS01007">
    <property type="entry name" value="TRANSPOSASE_MUTATOR"/>
    <property type="match status" value="1"/>
</dbReference>
<feature type="region of interest" description="Disordered" evidence="7">
    <location>
        <begin position="1"/>
        <end position="38"/>
    </location>
</feature>
<comment type="similarity">
    <text evidence="2 6">Belongs to the transposase mutator family.</text>
</comment>
<evidence type="ECO:0000256" key="6">
    <source>
        <dbReference type="RuleBase" id="RU365089"/>
    </source>
</evidence>
<evidence type="ECO:0000313" key="9">
    <source>
        <dbReference type="Proteomes" id="UP000010744"/>
    </source>
</evidence>